<dbReference type="InterPro" id="IPR036928">
    <property type="entry name" value="AS_sf"/>
</dbReference>
<gene>
    <name evidence="3" type="ORF">ACFPP7_02560</name>
</gene>
<dbReference type="InterPro" id="IPR000120">
    <property type="entry name" value="Amidase"/>
</dbReference>
<dbReference type="Gene3D" id="3.90.1300.10">
    <property type="entry name" value="Amidase signature (AS) domain"/>
    <property type="match status" value="1"/>
</dbReference>
<comment type="similarity">
    <text evidence="1">Belongs to the amidase family.</text>
</comment>
<evidence type="ECO:0000313" key="4">
    <source>
        <dbReference type="Proteomes" id="UP001596084"/>
    </source>
</evidence>
<evidence type="ECO:0000256" key="1">
    <source>
        <dbReference type="ARBA" id="ARBA00009199"/>
    </source>
</evidence>
<dbReference type="Pfam" id="PF01425">
    <property type="entry name" value="Amidase"/>
    <property type="match status" value="1"/>
</dbReference>
<organism evidence="3 4">
    <name type="scientific">Polaromonas jejuensis</name>
    <dbReference type="NCBI Taxonomy" id="457502"/>
    <lineage>
        <taxon>Bacteria</taxon>
        <taxon>Pseudomonadati</taxon>
        <taxon>Pseudomonadota</taxon>
        <taxon>Betaproteobacteria</taxon>
        <taxon>Burkholderiales</taxon>
        <taxon>Comamonadaceae</taxon>
        <taxon>Polaromonas</taxon>
    </lineage>
</organism>
<name>A0ABW0Q6R5_9BURK</name>
<dbReference type="SUPFAM" id="SSF75304">
    <property type="entry name" value="Amidase signature (AS) enzymes"/>
    <property type="match status" value="1"/>
</dbReference>
<protein>
    <submittedName>
        <fullName evidence="3">Amidase</fullName>
    </submittedName>
</protein>
<dbReference type="Proteomes" id="UP001596084">
    <property type="component" value="Unassembled WGS sequence"/>
</dbReference>
<feature type="domain" description="Amidase" evidence="2">
    <location>
        <begin position="31"/>
        <end position="452"/>
    </location>
</feature>
<dbReference type="PANTHER" id="PTHR11895">
    <property type="entry name" value="TRANSAMIDASE"/>
    <property type="match status" value="1"/>
</dbReference>
<keyword evidence="4" id="KW-1185">Reference proteome</keyword>
<dbReference type="InterPro" id="IPR023631">
    <property type="entry name" value="Amidase_dom"/>
</dbReference>
<evidence type="ECO:0000259" key="2">
    <source>
        <dbReference type="Pfam" id="PF01425"/>
    </source>
</evidence>
<accession>A0ABW0Q6R5</accession>
<comment type="caution">
    <text evidence="3">The sequence shown here is derived from an EMBL/GenBank/DDBJ whole genome shotgun (WGS) entry which is preliminary data.</text>
</comment>
<sequence length="471" mass="48947">MTANDVSQAWQLSASELQRRYRAGSLTPRAVVESCLARLEAVNPTLNAVVARRDAAVLDEASAAGARFAAGRPLSPLDGIPLSIKDNLLTCDLPTTWGSPALREHRAACDELPVARLRAAGALILGKTNVPEFTLEGYTSNRLFGTTRNPWNPALTPGGSSGGAVAGVAAGIAPLALGTDGGGSIRRPASHCGVVGLKPSIGALARGQGLPSLLLDFEVVGPMARTVADVKLLFDALRGPRVTDRHSLAAEAARAPRRGAGPLRILYVPTLDGAPVDPEIAANCAWAARRLADLGHTVTEGAMPLDLAFMATAWPVVGQVGLAHLFETHPAWREGASAKYLEMAQQGAAQPAARLWEILETVAQLRSDCARLFSDIDVLVTPAAAALPWPAEEAFPSVIAGQTVGPRGHAVFTAWVNAAGLPALAVPAQPSSSGLPIGVQIIGAYGADDMLLELGAAYEAAAPWADRWPPL</sequence>
<reference evidence="4" key="1">
    <citation type="journal article" date="2019" name="Int. J. Syst. Evol. Microbiol.">
        <title>The Global Catalogue of Microorganisms (GCM) 10K type strain sequencing project: providing services to taxonomists for standard genome sequencing and annotation.</title>
        <authorList>
            <consortium name="The Broad Institute Genomics Platform"/>
            <consortium name="The Broad Institute Genome Sequencing Center for Infectious Disease"/>
            <person name="Wu L."/>
            <person name="Ma J."/>
        </authorList>
    </citation>
    <scope>NUCLEOTIDE SEQUENCE [LARGE SCALE GENOMIC DNA]</scope>
    <source>
        <strain evidence="4">CGMCC 4.7277</strain>
    </source>
</reference>
<dbReference type="PANTHER" id="PTHR11895:SF7">
    <property type="entry name" value="GLUTAMYL-TRNA(GLN) AMIDOTRANSFERASE SUBUNIT A, MITOCHONDRIAL"/>
    <property type="match status" value="1"/>
</dbReference>
<dbReference type="RefSeq" id="WP_068834880.1">
    <property type="nucleotide sequence ID" value="NZ_JBHSMX010000004.1"/>
</dbReference>
<proteinExistence type="inferred from homology"/>
<dbReference type="EMBL" id="JBHSMX010000004">
    <property type="protein sequence ID" value="MFC5519802.1"/>
    <property type="molecule type" value="Genomic_DNA"/>
</dbReference>
<evidence type="ECO:0000313" key="3">
    <source>
        <dbReference type="EMBL" id="MFC5519802.1"/>
    </source>
</evidence>